<dbReference type="GO" id="GO:0016036">
    <property type="term" value="P:cellular response to phosphate starvation"/>
    <property type="evidence" value="ECO:0007669"/>
    <property type="project" value="TreeGrafter"/>
</dbReference>
<dbReference type="EMBL" id="CP039396">
    <property type="protein sequence ID" value="QCD43449.1"/>
    <property type="molecule type" value="Genomic_DNA"/>
</dbReference>
<dbReference type="InterPro" id="IPR003594">
    <property type="entry name" value="HATPase_dom"/>
</dbReference>
<dbReference type="GO" id="GO:0004721">
    <property type="term" value="F:phosphoprotein phosphatase activity"/>
    <property type="evidence" value="ECO:0007669"/>
    <property type="project" value="TreeGrafter"/>
</dbReference>
<organism evidence="9 10">
    <name type="scientific">Duncaniella dubosii</name>
    <dbReference type="NCBI Taxonomy" id="2518971"/>
    <lineage>
        <taxon>Bacteria</taxon>
        <taxon>Pseudomonadati</taxon>
        <taxon>Bacteroidota</taxon>
        <taxon>Bacteroidia</taxon>
        <taxon>Bacteroidales</taxon>
        <taxon>Muribaculaceae</taxon>
        <taxon>Duncaniella</taxon>
    </lineage>
</organism>
<dbReference type="KEGG" id="ddb:E7747_14995"/>
<dbReference type="Pfam" id="PF02518">
    <property type="entry name" value="HATPase_c"/>
    <property type="match status" value="1"/>
</dbReference>
<evidence type="ECO:0000256" key="7">
    <source>
        <dbReference type="SAM" id="Phobius"/>
    </source>
</evidence>
<dbReference type="InterPro" id="IPR004358">
    <property type="entry name" value="Sig_transdc_His_kin-like_C"/>
</dbReference>
<keyword evidence="3" id="KW-0597">Phosphoprotein</keyword>
<evidence type="ECO:0000313" key="10">
    <source>
        <dbReference type="Proteomes" id="UP000297149"/>
    </source>
</evidence>
<dbReference type="SMART" id="SM00388">
    <property type="entry name" value="HisKA"/>
    <property type="match status" value="1"/>
</dbReference>
<evidence type="ECO:0000256" key="2">
    <source>
        <dbReference type="ARBA" id="ARBA00012438"/>
    </source>
</evidence>
<dbReference type="InterPro" id="IPR005467">
    <property type="entry name" value="His_kinase_dom"/>
</dbReference>
<dbReference type="Proteomes" id="UP000297149">
    <property type="component" value="Chromosome"/>
</dbReference>
<keyword evidence="5 9" id="KW-0418">Kinase</keyword>
<dbReference type="AlphaFoldDB" id="A0A4P7W5R5"/>
<comment type="catalytic activity">
    <reaction evidence="1">
        <text>ATP + protein L-histidine = ADP + protein N-phospho-L-histidine.</text>
        <dbReference type="EC" id="2.7.13.3"/>
    </reaction>
</comment>
<keyword evidence="6" id="KW-0902">Two-component regulatory system</keyword>
<feature type="domain" description="Histidine kinase" evidence="8">
    <location>
        <begin position="42"/>
        <end position="255"/>
    </location>
</feature>
<dbReference type="GO" id="GO:0000155">
    <property type="term" value="F:phosphorelay sensor kinase activity"/>
    <property type="evidence" value="ECO:0007669"/>
    <property type="project" value="InterPro"/>
</dbReference>
<evidence type="ECO:0000256" key="5">
    <source>
        <dbReference type="ARBA" id="ARBA00022777"/>
    </source>
</evidence>
<dbReference type="GO" id="GO:0005886">
    <property type="term" value="C:plasma membrane"/>
    <property type="evidence" value="ECO:0007669"/>
    <property type="project" value="TreeGrafter"/>
</dbReference>
<evidence type="ECO:0000256" key="1">
    <source>
        <dbReference type="ARBA" id="ARBA00000085"/>
    </source>
</evidence>
<reference evidence="10" key="1">
    <citation type="submission" date="2019-02" db="EMBL/GenBank/DDBJ databases">
        <title>Isolation and identification of novel species under the genus Muribaculum.</title>
        <authorList>
            <person name="Miyake S."/>
            <person name="Ding Y."/>
            <person name="Low A."/>
            <person name="Soh M."/>
            <person name="Seedorf H."/>
        </authorList>
    </citation>
    <scope>NUCLEOTIDE SEQUENCE [LARGE SCALE GENOMIC DNA]</scope>
    <source>
        <strain evidence="10">H5</strain>
    </source>
</reference>
<accession>A0A4P7W5R5</accession>
<evidence type="ECO:0000256" key="6">
    <source>
        <dbReference type="ARBA" id="ARBA00023012"/>
    </source>
</evidence>
<dbReference type="InterPro" id="IPR036890">
    <property type="entry name" value="HATPase_C_sf"/>
</dbReference>
<dbReference type="PANTHER" id="PTHR45453:SF1">
    <property type="entry name" value="PHOSPHATE REGULON SENSOR PROTEIN PHOR"/>
    <property type="match status" value="1"/>
</dbReference>
<dbReference type="PANTHER" id="PTHR45453">
    <property type="entry name" value="PHOSPHATE REGULON SENSOR PROTEIN PHOR"/>
    <property type="match status" value="1"/>
</dbReference>
<dbReference type="InterPro" id="IPR050351">
    <property type="entry name" value="BphY/WalK/GraS-like"/>
</dbReference>
<evidence type="ECO:0000313" key="9">
    <source>
        <dbReference type="EMBL" id="QCD43449.1"/>
    </source>
</evidence>
<dbReference type="SUPFAM" id="SSF47384">
    <property type="entry name" value="Homodimeric domain of signal transducing histidine kinase"/>
    <property type="match status" value="1"/>
</dbReference>
<protein>
    <recommendedName>
        <fullName evidence="2">histidine kinase</fullName>
        <ecNumber evidence="2">2.7.13.3</ecNumber>
    </recommendedName>
</protein>
<name>A0A4P7W5R5_9BACT</name>
<dbReference type="InterPro" id="IPR003661">
    <property type="entry name" value="HisK_dim/P_dom"/>
</dbReference>
<dbReference type="SMART" id="SM00387">
    <property type="entry name" value="HATPase_c"/>
    <property type="match status" value="1"/>
</dbReference>
<dbReference type="CDD" id="cd00075">
    <property type="entry name" value="HATPase"/>
    <property type="match status" value="1"/>
</dbReference>
<dbReference type="PROSITE" id="PS50109">
    <property type="entry name" value="HIS_KIN"/>
    <property type="match status" value="1"/>
</dbReference>
<keyword evidence="7" id="KW-1133">Transmembrane helix</keyword>
<sequence length="257" mass="29050">MAGILATSSAVLALMIFLIWYLLHWVGKLRSIEQMKDDFTHNMTHELKTPVAVAYSAADSMLRYYDQSDEVRNKQFLKIIMQRLSFLSGMIENILSMSMERFKAMKLSIENVEVKPIVVEVAGMIELKADKPVKIDIEIPDNLSVMADSLHFGNVLSNLIDNAVKYSEDTVNIKIMADNNSIVIADNGIGIDKDNLPYIFDKFYRVTSGDRYEVGGYGLGLFYVKQIVELLGWSIDVTSKPGVGTKFTIKFKNNEER</sequence>
<evidence type="ECO:0000256" key="3">
    <source>
        <dbReference type="ARBA" id="ARBA00022553"/>
    </source>
</evidence>
<dbReference type="Pfam" id="PF00512">
    <property type="entry name" value="HisKA"/>
    <property type="match status" value="1"/>
</dbReference>
<keyword evidence="7" id="KW-0472">Membrane</keyword>
<keyword evidence="7" id="KW-0812">Transmembrane</keyword>
<dbReference type="InterPro" id="IPR036097">
    <property type="entry name" value="HisK_dim/P_sf"/>
</dbReference>
<dbReference type="Gene3D" id="3.30.565.10">
    <property type="entry name" value="Histidine kinase-like ATPase, C-terminal domain"/>
    <property type="match status" value="1"/>
</dbReference>
<gene>
    <name evidence="9" type="ORF">E7747_14995</name>
</gene>
<evidence type="ECO:0000259" key="8">
    <source>
        <dbReference type="PROSITE" id="PS50109"/>
    </source>
</evidence>
<keyword evidence="4" id="KW-0808">Transferase</keyword>
<dbReference type="CDD" id="cd00082">
    <property type="entry name" value="HisKA"/>
    <property type="match status" value="1"/>
</dbReference>
<dbReference type="EC" id="2.7.13.3" evidence="2"/>
<proteinExistence type="predicted"/>
<dbReference type="Gene3D" id="1.10.287.130">
    <property type="match status" value="1"/>
</dbReference>
<evidence type="ECO:0000256" key="4">
    <source>
        <dbReference type="ARBA" id="ARBA00022679"/>
    </source>
</evidence>
<dbReference type="SUPFAM" id="SSF55874">
    <property type="entry name" value="ATPase domain of HSP90 chaperone/DNA topoisomerase II/histidine kinase"/>
    <property type="match status" value="1"/>
</dbReference>
<keyword evidence="10" id="KW-1185">Reference proteome</keyword>
<feature type="transmembrane region" description="Helical" evidence="7">
    <location>
        <begin position="6"/>
        <end position="26"/>
    </location>
</feature>
<dbReference type="PRINTS" id="PR00344">
    <property type="entry name" value="BCTRLSENSOR"/>
</dbReference>